<dbReference type="InterPro" id="IPR003439">
    <property type="entry name" value="ABC_transporter-like_ATP-bd"/>
</dbReference>
<evidence type="ECO:0000313" key="9">
    <source>
        <dbReference type="Proteomes" id="UP000295632"/>
    </source>
</evidence>
<dbReference type="GO" id="GO:0140359">
    <property type="term" value="F:ABC-type transporter activity"/>
    <property type="evidence" value="ECO:0007669"/>
    <property type="project" value="InterPro"/>
</dbReference>
<dbReference type="PANTHER" id="PTHR43875">
    <property type="entry name" value="MALTODEXTRIN IMPORT ATP-BINDING PROTEIN MSMX"/>
    <property type="match status" value="1"/>
</dbReference>
<dbReference type="Gene3D" id="2.40.50.140">
    <property type="entry name" value="Nucleic acid-binding proteins"/>
    <property type="match status" value="1"/>
</dbReference>
<dbReference type="GO" id="GO:0008643">
    <property type="term" value="P:carbohydrate transport"/>
    <property type="evidence" value="ECO:0007669"/>
    <property type="project" value="InterPro"/>
</dbReference>
<keyword evidence="6" id="KW-0472">Membrane</keyword>
<dbReference type="CDD" id="cd03301">
    <property type="entry name" value="ABC_MalK_N"/>
    <property type="match status" value="1"/>
</dbReference>
<dbReference type="GO" id="GO:0016887">
    <property type="term" value="F:ATP hydrolysis activity"/>
    <property type="evidence" value="ECO:0007669"/>
    <property type="project" value="InterPro"/>
</dbReference>
<protein>
    <submittedName>
        <fullName evidence="8">Carbohydrate ABC transporter ATP-binding protein (CUT1 family)</fullName>
    </submittedName>
</protein>
<dbReference type="SMART" id="SM00382">
    <property type="entry name" value="AAA"/>
    <property type="match status" value="1"/>
</dbReference>
<evidence type="ECO:0000256" key="5">
    <source>
        <dbReference type="ARBA" id="ARBA00022967"/>
    </source>
</evidence>
<dbReference type="InterPro" id="IPR027417">
    <property type="entry name" value="P-loop_NTPase"/>
</dbReference>
<proteinExistence type="predicted"/>
<reference evidence="8 9" key="1">
    <citation type="submission" date="2019-03" db="EMBL/GenBank/DDBJ databases">
        <title>Genomic Encyclopedia of Type Strains, Phase IV (KMG-IV): sequencing the most valuable type-strain genomes for metagenomic binning, comparative biology and taxonomic classification.</title>
        <authorList>
            <person name="Goeker M."/>
        </authorList>
    </citation>
    <scope>NUCLEOTIDE SEQUENCE [LARGE SCALE GENOMIC DNA]</scope>
    <source>
        <strain evidence="8 9">DSM 28697</strain>
    </source>
</reference>
<keyword evidence="9" id="KW-1185">Reference proteome</keyword>
<evidence type="ECO:0000256" key="6">
    <source>
        <dbReference type="ARBA" id="ARBA00023136"/>
    </source>
</evidence>
<dbReference type="Gene3D" id="2.40.50.100">
    <property type="match status" value="1"/>
</dbReference>
<dbReference type="PROSITE" id="PS00211">
    <property type="entry name" value="ABC_TRANSPORTER_1"/>
    <property type="match status" value="1"/>
</dbReference>
<dbReference type="SUPFAM" id="SSF50331">
    <property type="entry name" value="MOP-like"/>
    <property type="match status" value="1"/>
</dbReference>
<keyword evidence="5" id="KW-1278">Translocase</keyword>
<dbReference type="FunFam" id="3.40.50.300:FF:000042">
    <property type="entry name" value="Maltose/maltodextrin ABC transporter, ATP-binding protein"/>
    <property type="match status" value="1"/>
</dbReference>
<dbReference type="Proteomes" id="UP000295632">
    <property type="component" value="Unassembled WGS sequence"/>
</dbReference>
<dbReference type="PANTHER" id="PTHR43875:SF15">
    <property type="entry name" value="TREHALOSE IMPORT ATP-BINDING PROTEIN SUGC"/>
    <property type="match status" value="1"/>
</dbReference>
<dbReference type="InterPro" id="IPR003593">
    <property type="entry name" value="AAA+_ATPase"/>
</dbReference>
<evidence type="ECO:0000313" key="8">
    <source>
        <dbReference type="EMBL" id="TDQ42846.1"/>
    </source>
</evidence>
<evidence type="ECO:0000256" key="4">
    <source>
        <dbReference type="ARBA" id="ARBA00022840"/>
    </source>
</evidence>
<comment type="caution">
    <text evidence="8">The sequence shown here is derived from an EMBL/GenBank/DDBJ whole genome shotgun (WGS) entry which is preliminary data.</text>
</comment>
<dbReference type="InterPro" id="IPR017871">
    <property type="entry name" value="ABC_transporter-like_CS"/>
</dbReference>
<dbReference type="InterPro" id="IPR047641">
    <property type="entry name" value="ABC_transpr_MalK/UgpC-like"/>
</dbReference>
<dbReference type="AlphaFoldDB" id="A0A4R6UAG8"/>
<keyword evidence="4 8" id="KW-0067">ATP-binding</keyword>
<dbReference type="InterPro" id="IPR012340">
    <property type="entry name" value="NA-bd_OB-fold"/>
</dbReference>
<evidence type="ECO:0000256" key="3">
    <source>
        <dbReference type="ARBA" id="ARBA00022741"/>
    </source>
</evidence>
<dbReference type="InterPro" id="IPR015855">
    <property type="entry name" value="ABC_transpr_MalK-like"/>
</dbReference>
<sequence>MADIVFENITKSFGDTTVVDEMNLTIKDGSFTVIVGPSGCGKSTTLRMIAGLEKQTSGNIFIGGRCVNETAPGKRDIAMVFQNYALYPTMTVRGNIEFGLVNKKVPKAERQALIQDICDIVGLTPFLDKKPQSLSGGQRQRVALARAMVKKPSVFILDEPLSNLDAKLRGQMRTELVQLHQRLGTTFVYVTHDQVEAMSMGDEIVLMDKGVIQQADTPMKVYHQPRNVFTAEFIGTPAMNIFPIEDLASSLSDIPKKTAFVGFRPEYGMLSTEMNADHSITMISELITVEPLGSETIYQFKSGRQSFYVKTFLSPVHTSHRLMVHVPKSRLYFFDVKGERVISGIEQSNVSLDQEMPLVAERA</sequence>
<evidence type="ECO:0000259" key="7">
    <source>
        <dbReference type="PROSITE" id="PS50893"/>
    </source>
</evidence>
<keyword evidence="3" id="KW-0547">Nucleotide-binding</keyword>
<keyword evidence="1" id="KW-0813">Transport</keyword>
<feature type="domain" description="ABC transporter" evidence="7">
    <location>
        <begin position="4"/>
        <end position="234"/>
    </location>
</feature>
<name>A0A4R6UAG8_9BACI</name>
<evidence type="ECO:0000256" key="1">
    <source>
        <dbReference type="ARBA" id="ARBA00022448"/>
    </source>
</evidence>
<accession>A0A4R6UAG8</accession>
<dbReference type="Gene3D" id="3.40.50.300">
    <property type="entry name" value="P-loop containing nucleotide triphosphate hydrolases"/>
    <property type="match status" value="1"/>
</dbReference>
<dbReference type="PROSITE" id="PS50893">
    <property type="entry name" value="ABC_TRANSPORTER_2"/>
    <property type="match status" value="1"/>
</dbReference>
<dbReference type="InterPro" id="IPR008995">
    <property type="entry name" value="Mo/tungstate-bd_C_term_dom"/>
</dbReference>
<dbReference type="GO" id="GO:0055052">
    <property type="term" value="C:ATP-binding cassette (ABC) transporter complex, substrate-binding subunit-containing"/>
    <property type="evidence" value="ECO:0007669"/>
    <property type="project" value="TreeGrafter"/>
</dbReference>
<dbReference type="SUPFAM" id="SSF52540">
    <property type="entry name" value="P-loop containing nucleoside triphosphate hydrolases"/>
    <property type="match status" value="1"/>
</dbReference>
<organism evidence="8 9">
    <name type="scientific">Aureibacillus halotolerans</name>
    <dbReference type="NCBI Taxonomy" id="1508390"/>
    <lineage>
        <taxon>Bacteria</taxon>
        <taxon>Bacillati</taxon>
        <taxon>Bacillota</taxon>
        <taxon>Bacilli</taxon>
        <taxon>Bacillales</taxon>
        <taxon>Bacillaceae</taxon>
        <taxon>Aureibacillus</taxon>
    </lineage>
</organism>
<dbReference type="EMBL" id="SNYJ01000001">
    <property type="protein sequence ID" value="TDQ42846.1"/>
    <property type="molecule type" value="Genomic_DNA"/>
</dbReference>
<keyword evidence="2" id="KW-1003">Cell membrane</keyword>
<dbReference type="GO" id="GO:0005524">
    <property type="term" value="F:ATP binding"/>
    <property type="evidence" value="ECO:0007669"/>
    <property type="project" value="UniProtKB-KW"/>
</dbReference>
<dbReference type="Pfam" id="PF00005">
    <property type="entry name" value="ABC_tran"/>
    <property type="match status" value="1"/>
</dbReference>
<dbReference type="RefSeq" id="WP_243739943.1">
    <property type="nucleotide sequence ID" value="NZ_SNYJ01000001.1"/>
</dbReference>
<evidence type="ECO:0000256" key="2">
    <source>
        <dbReference type="ARBA" id="ARBA00022475"/>
    </source>
</evidence>
<gene>
    <name evidence="8" type="ORF">EV213_101276</name>
</gene>